<accession>A0AC61MXN8</accession>
<proteinExistence type="predicted"/>
<keyword evidence="1" id="KW-0648">Protein biosynthesis</keyword>
<sequence length="695" mass="76274">MAEFATSNIRNVAFMGHGSEGKTTLTEAMLFAAGMTDRQGKVEDGTTVSDFDPEEKKRGFSISASYAPIPWNGKVINVIDVPGYFDFIGELMGPLRVIETAVIVVGGVNGLSVGAEKAWDYAGAHNLGRMFIVNQMDREHANFEKVTTQLREKYGSSVVPILLPLGQGASFRGVVNVLEKKAYEGAYKKSLEVPMPAELEAEVNEAFEYLTEQAAAADDDLMMKYLEGEELTYDEIMAGFRKGMKDGSIVPVVACSAVTGVGIARTLDLMAKYLPSPAHEGLFQTGKNPKTGEEIQRVCKDEEPFSALVFKTIADPFVGKLSLFRIFSGMLTSSTQLYNANKEKTEKAGGVFSLKGNKQTNVDKLHAGDLGALAKLQFTSTGDTLCDPNNPIIYPEIEFPAPCISKAVFAAKQGEEDKVFSGLNRLAEEDPSIKIEKNAETTETELSGQGEMHLDVIKNKLASKFGANAVLQDPKIPYRETIRKTVKVQGRHKKQTGGHGQFGDVWIEFSPITDSDADFEFEDAVVGGVVPRNFIPSVEKGLRENIVKGVLAGYPMVHLHAKLYDGSYHPVDSSEMAFKTAARIAYKKGCMDASPVLLEPIMHVEVLVPNEYMGDIMGDMNKRRGRIMGMNQVNGMQQLEAEAPLAEMFKYATDLRSMTQARGSFSMKFERYEEVPQVEAQKIIANAKIEDDDEE</sequence>
<evidence type="ECO:0000313" key="1">
    <source>
        <dbReference type="EMBL" id="QUC67745.1"/>
    </source>
</evidence>
<organism evidence="1 2">
    <name type="scientific">Aristaeella hokkaidonensis</name>
    <dbReference type="NCBI Taxonomy" id="3046382"/>
    <lineage>
        <taxon>Bacteria</taxon>
        <taxon>Bacillati</taxon>
        <taxon>Bacillota</taxon>
        <taxon>Clostridia</taxon>
        <taxon>Eubacteriales</taxon>
        <taxon>Aristaeellaceae</taxon>
        <taxon>Aristaeella</taxon>
    </lineage>
</organism>
<protein>
    <submittedName>
        <fullName evidence="1">Elongation factor G</fullName>
    </submittedName>
</protein>
<reference evidence="1" key="1">
    <citation type="submission" date="2021-01" db="EMBL/GenBank/DDBJ databases">
        <title>Complete genome sequence of Clostridiales bacterium R-7.</title>
        <authorList>
            <person name="Mahoney-Kurpe S.C."/>
            <person name="Palevich N."/>
            <person name="Koike S."/>
            <person name="Moon C.D."/>
            <person name="Attwood G.T."/>
        </authorList>
    </citation>
    <scope>NUCLEOTIDE SEQUENCE</scope>
    <source>
        <strain evidence="1">R-7</strain>
    </source>
</reference>
<gene>
    <name evidence="1" type="primary">fusA</name>
    <name evidence="1" type="ORF">JYE49_03300</name>
</gene>
<dbReference type="Proteomes" id="UP000682782">
    <property type="component" value="Chromosome"/>
</dbReference>
<dbReference type="EMBL" id="CP068393">
    <property type="protein sequence ID" value="QUC67745.1"/>
    <property type="molecule type" value="Genomic_DNA"/>
</dbReference>
<keyword evidence="2" id="KW-1185">Reference proteome</keyword>
<keyword evidence="1" id="KW-0251">Elongation factor</keyword>
<name>A0AC61MXN8_9FIRM</name>
<evidence type="ECO:0000313" key="2">
    <source>
        <dbReference type="Proteomes" id="UP000682782"/>
    </source>
</evidence>